<feature type="region of interest" description="Disordered" evidence="1">
    <location>
        <begin position="1"/>
        <end position="26"/>
    </location>
</feature>
<keyword evidence="3" id="KW-1185">Reference proteome</keyword>
<feature type="compositionally biased region" description="Low complexity" evidence="1">
    <location>
        <begin position="1"/>
        <end position="23"/>
    </location>
</feature>
<feature type="transmembrane region" description="Helical" evidence="2">
    <location>
        <begin position="309"/>
        <end position="328"/>
    </location>
</feature>
<dbReference type="Proteomes" id="UP000050792">
    <property type="component" value="Unassembled WGS sequence"/>
</dbReference>
<keyword evidence="2" id="KW-0472">Membrane</keyword>
<feature type="transmembrane region" description="Helical" evidence="2">
    <location>
        <begin position="133"/>
        <end position="153"/>
    </location>
</feature>
<feature type="transmembrane region" description="Helical" evidence="2">
    <location>
        <begin position="65"/>
        <end position="87"/>
    </location>
</feature>
<feature type="transmembrane region" description="Helical" evidence="2">
    <location>
        <begin position="271"/>
        <end position="297"/>
    </location>
</feature>
<keyword evidence="2" id="KW-0812">Transmembrane</keyword>
<keyword evidence="2" id="KW-1133">Transmembrane helix</keyword>
<reference evidence="4" key="2">
    <citation type="submission" date="2023-11" db="UniProtKB">
        <authorList>
            <consortium name="WormBaseParasite"/>
        </authorList>
    </citation>
    <scope>IDENTIFICATION</scope>
</reference>
<dbReference type="WBParaSite" id="SRDH1_50660.1">
    <property type="protein sequence ID" value="SRDH1_50660.1"/>
    <property type="gene ID" value="SRDH1_50660"/>
</dbReference>
<protein>
    <submittedName>
        <fullName evidence="4">Uncharacterized protein</fullName>
    </submittedName>
</protein>
<evidence type="ECO:0000256" key="1">
    <source>
        <dbReference type="SAM" id="MobiDB-lite"/>
    </source>
</evidence>
<evidence type="ECO:0000313" key="4">
    <source>
        <dbReference type="WBParaSite" id="SRDH1_50660.1"/>
    </source>
</evidence>
<feature type="transmembrane region" description="Helical" evidence="2">
    <location>
        <begin position="189"/>
        <end position="212"/>
    </location>
</feature>
<proteinExistence type="predicted"/>
<feature type="transmembrane region" description="Helical" evidence="2">
    <location>
        <begin position="348"/>
        <end position="370"/>
    </location>
</feature>
<feature type="transmembrane region" description="Helical" evidence="2">
    <location>
        <begin position="224"/>
        <end position="245"/>
    </location>
</feature>
<name>A0AA85FJ17_9TREM</name>
<evidence type="ECO:0000256" key="2">
    <source>
        <dbReference type="SAM" id="Phobius"/>
    </source>
</evidence>
<accession>A0AA85FJ17</accession>
<dbReference type="AlphaFoldDB" id="A0AA85FJ17"/>
<organism evidence="3 4">
    <name type="scientific">Schistosoma rodhaini</name>
    <dbReference type="NCBI Taxonomy" id="6188"/>
    <lineage>
        <taxon>Eukaryota</taxon>
        <taxon>Metazoa</taxon>
        <taxon>Spiralia</taxon>
        <taxon>Lophotrochozoa</taxon>
        <taxon>Platyhelminthes</taxon>
        <taxon>Trematoda</taxon>
        <taxon>Digenea</taxon>
        <taxon>Strigeidida</taxon>
        <taxon>Schistosomatoidea</taxon>
        <taxon>Schistosomatidae</taxon>
        <taxon>Schistosoma</taxon>
    </lineage>
</organism>
<reference evidence="3" key="1">
    <citation type="submission" date="2022-06" db="EMBL/GenBank/DDBJ databases">
        <authorList>
            <person name="Berger JAMES D."/>
            <person name="Berger JAMES D."/>
        </authorList>
    </citation>
    <scope>NUCLEOTIDE SEQUENCE [LARGE SCALE GENOMIC DNA]</scope>
</reference>
<sequence>MSNSTNITTTAIADNNNNNSSSETKSDKIIQTTASIDELIYGLYHITMEISPTCRQAATLFLSGFFVVGVLLIIPALMQTAAAYVWAAQIRRESVIPTQLQQSKKNQSISKNNSNKIQKQIRKHRLPKQDRTLFLYRILACTASLLVLIFSTLPQLVIVVAKPQIVDSIDKRWGWCHAFVYADHVTRCFASYLIVIPFFLLFWNFLFSEILPHHHLIMRNVFEVILKSSIIIALFSLCIPIPIVIRQYERMCTSNKICLCGPTMHGIATFIYYDFVITRIIPAIFVIFISIGFIRWLPREDYGVFYEPTIFLAFMIPHVLCEVIIHIFHRAHIINKLINVNFSNFMLLSYALYHMSFSCTFVLATLRSMLSEIQEERRKRSMLLYDETTYDSSKQQSSSSRNKTTIRIADNNNTTNQMHGTKRRTNLIHGLQKQFSVAYRWKPDFTDEETGFISGQLDELSMEQSTNQNISSINDNESNAFDIENETNEKCTDDAMLHYAILQRSASLKRKEQEQRIKPQINTSYNIMRNLNTQQRQPKQQHTILYSINN</sequence>
<evidence type="ECO:0000313" key="3">
    <source>
        <dbReference type="Proteomes" id="UP000050792"/>
    </source>
</evidence>